<keyword evidence="2" id="KW-1185">Reference proteome</keyword>
<dbReference type="Proteomes" id="UP000308600">
    <property type="component" value="Unassembled WGS sequence"/>
</dbReference>
<dbReference type="EMBL" id="ML208259">
    <property type="protein sequence ID" value="TFK77461.1"/>
    <property type="molecule type" value="Genomic_DNA"/>
</dbReference>
<evidence type="ECO:0000313" key="2">
    <source>
        <dbReference type="Proteomes" id="UP000308600"/>
    </source>
</evidence>
<gene>
    <name evidence="1" type="ORF">BDN72DRAFT_44765</name>
</gene>
<protein>
    <submittedName>
        <fullName evidence="1">Uncharacterized protein</fullName>
    </submittedName>
</protein>
<sequence>MSQSLPAYFELSWSILSTLGLMSCGISISVAGIVGFNGLSAVPIITSAAGAIANGLCYYAFYSDYPTRNRVVAGAFADIAWLFQEAGLGFYSYQILRRVLLGEERKAFHAIFWVLMSGILGVRIAILMERALSVTTGDDGSYNLSRQGTIDQLHVAYFVLIAVMESASAFFLLRIFGRGSSTKEDMLGTPTTSLFSIVARSTEVRLALLGLVGITRSITYSFQASAQSATNTASQLDRFAYTLECAFPMILIVDLLASKRLGQEYMTPGGLLSAPSGWQGRFMNSLADYDGGVTPQESTPRGIVLRVTRVERVEVLGDEPRDRKGRTLSFLTP</sequence>
<proteinExistence type="predicted"/>
<name>A0ACD3BIC1_9AGAR</name>
<reference evidence="1 2" key="1">
    <citation type="journal article" date="2019" name="Nat. Ecol. Evol.">
        <title>Megaphylogeny resolves global patterns of mushroom evolution.</title>
        <authorList>
            <person name="Varga T."/>
            <person name="Krizsan K."/>
            <person name="Foldi C."/>
            <person name="Dima B."/>
            <person name="Sanchez-Garcia M."/>
            <person name="Sanchez-Ramirez S."/>
            <person name="Szollosi G.J."/>
            <person name="Szarkandi J.G."/>
            <person name="Papp V."/>
            <person name="Albert L."/>
            <person name="Andreopoulos W."/>
            <person name="Angelini C."/>
            <person name="Antonin V."/>
            <person name="Barry K.W."/>
            <person name="Bougher N.L."/>
            <person name="Buchanan P."/>
            <person name="Buyck B."/>
            <person name="Bense V."/>
            <person name="Catcheside P."/>
            <person name="Chovatia M."/>
            <person name="Cooper J."/>
            <person name="Damon W."/>
            <person name="Desjardin D."/>
            <person name="Finy P."/>
            <person name="Geml J."/>
            <person name="Haridas S."/>
            <person name="Hughes K."/>
            <person name="Justo A."/>
            <person name="Karasinski D."/>
            <person name="Kautmanova I."/>
            <person name="Kiss B."/>
            <person name="Kocsube S."/>
            <person name="Kotiranta H."/>
            <person name="LaButti K.M."/>
            <person name="Lechner B.E."/>
            <person name="Liimatainen K."/>
            <person name="Lipzen A."/>
            <person name="Lukacs Z."/>
            <person name="Mihaltcheva S."/>
            <person name="Morgado L.N."/>
            <person name="Niskanen T."/>
            <person name="Noordeloos M.E."/>
            <person name="Ohm R.A."/>
            <person name="Ortiz-Santana B."/>
            <person name="Ovrebo C."/>
            <person name="Racz N."/>
            <person name="Riley R."/>
            <person name="Savchenko A."/>
            <person name="Shiryaev A."/>
            <person name="Soop K."/>
            <person name="Spirin V."/>
            <person name="Szebenyi C."/>
            <person name="Tomsovsky M."/>
            <person name="Tulloss R.E."/>
            <person name="Uehling J."/>
            <person name="Grigoriev I.V."/>
            <person name="Vagvolgyi C."/>
            <person name="Papp T."/>
            <person name="Martin F.M."/>
            <person name="Miettinen O."/>
            <person name="Hibbett D.S."/>
            <person name="Nagy L.G."/>
        </authorList>
    </citation>
    <scope>NUCLEOTIDE SEQUENCE [LARGE SCALE GENOMIC DNA]</scope>
    <source>
        <strain evidence="1 2">NL-1719</strain>
    </source>
</reference>
<accession>A0ACD3BIC1</accession>
<evidence type="ECO:0000313" key="1">
    <source>
        <dbReference type="EMBL" id="TFK77461.1"/>
    </source>
</evidence>
<organism evidence="1 2">
    <name type="scientific">Pluteus cervinus</name>
    <dbReference type="NCBI Taxonomy" id="181527"/>
    <lineage>
        <taxon>Eukaryota</taxon>
        <taxon>Fungi</taxon>
        <taxon>Dikarya</taxon>
        <taxon>Basidiomycota</taxon>
        <taxon>Agaricomycotina</taxon>
        <taxon>Agaricomycetes</taxon>
        <taxon>Agaricomycetidae</taxon>
        <taxon>Agaricales</taxon>
        <taxon>Pluteineae</taxon>
        <taxon>Pluteaceae</taxon>
        <taxon>Pluteus</taxon>
    </lineage>
</organism>